<dbReference type="EMBL" id="MN739204">
    <property type="protein sequence ID" value="QHS93449.1"/>
    <property type="molecule type" value="Genomic_DNA"/>
</dbReference>
<protein>
    <recommendedName>
        <fullName evidence="2">DUF5872 domain-containing protein</fullName>
    </recommendedName>
</protein>
<feature type="compositionally biased region" description="Basic residues" evidence="1">
    <location>
        <begin position="134"/>
        <end position="148"/>
    </location>
</feature>
<proteinExistence type="predicted"/>
<sequence length="217" mass="25163">MGKNQPVDEKLYAKTKADAKKRFDVWPSAYASGWLVKEYKRRFAEKHGKRKSPYVESGKPRRRSQKSRGDLDRWFKEDWRNVCETDRRGRYKKCGRSSAGSSSHDYPYCRPSRRVSDATPKTIGEMSERELKQMCRKKERAQRKKKPGQKSPSRVYDSKGASALRKSKRSRSRGSSCESPSKTLRECVSCKIPVLMREGYPQKQAIAIAYSICTYKK</sequence>
<dbReference type="AlphaFoldDB" id="A0A6C0BPB4"/>
<reference evidence="3" key="1">
    <citation type="journal article" date="2020" name="Nature">
        <title>Giant virus diversity and host interactions through global metagenomics.</title>
        <authorList>
            <person name="Schulz F."/>
            <person name="Roux S."/>
            <person name="Paez-Espino D."/>
            <person name="Jungbluth S."/>
            <person name="Walsh D.A."/>
            <person name="Denef V.J."/>
            <person name="McMahon K.D."/>
            <person name="Konstantinidis K.T."/>
            <person name="Eloe-Fadrosh E.A."/>
            <person name="Kyrpides N.C."/>
            <person name="Woyke T."/>
        </authorList>
    </citation>
    <scope>NUCLEOTIDE SEQUENCE</scope>
    <source>
        <strain evidence="3">GVMAG-M-3300017989-17</strain>
    </source>
</reference>
<dbReference type="Pfam" id="PF19197">
    <property type="entry name" value="DUF5872"/>
    <property type="match status" value="1"/>
</dbReference>
<evidence type="ECO:0000259" key="2">
    <source>
        <dbReference type="Pfam" id="PF19197"/>
    </source>
</evidence>
<organism evidence="3">
    <name type="scientific">viral metagenome</name>
    <dbReference type="NCBI Taxonomy" id="1070528"/>
    <lineage>
        <taxon>unclassified sequences</taxon>
        <taxon>metagenomes</taxon>
        <taxon>organismal metagenomes</taxon>
    </lineage>
</organism>
<dbReference type="InterPro" id="IPR043803">
    <property type="entry name" value="DUF5872"/>
</dbReference>
<evidence type="ECO:0000313" key="3">
    <source>
        <dbReference type="EMBL" id="QHS93449.1"/>
    </source>
</evidence>
<feature type="region of interest" description="Disordered" evidence="1">
    <location>
        <begin position="90"/>
        <end position="181"/>
    </location>
</feature>
<name>A0A6C0BPB4_9ZZZZ</name>
<accession>A0A6C0BPB4</accession>
<feature type="domain" description="DUF5872" evidence="2">
    <location>
        <begin position="6"/>
        <end position="146"/>
    </location>
</feature>
<evidence type="ECO:0000256" key="1">
    <source>
        <dbReference type="SAM" id="MobiDB-lite"/>
    </source>
</evidence>
<feature type="region of interest" description="Disordered" evidence="1">
    <location>
        <begin position="45"/>
        <end position="71"/>
    </location>
</feature>